<protein>
    <submittedName>
        <fullName evidence="1">Uncharacterized protein</fullName>
    </submittedName>
</protein>
<name>A0AC61Y7I8_9FLAO</name>
<accession>A0AC61Y7I8</accession>
<dbReference type="Proteomes" id="UP000356253">
    <property type="component" value="Unassembled WGS sequence"/>
</dbReference>
<evidence type="ECO:0000313" key="1">
    <source>
        <dbReference type="EMBL" id="VVV00454.1"/>
    </source>
</evidence>
<keyword evidence="2" id="KW-1185">Reference proteome</keyword>
<evidence type="ECO:0000313" key="2">
    <source>
        <dbReference type="Proteomes" id="UP000356253"/>
    </source>
</evidence>
<sequence length="250" mass="29674">MNWYEKFTPEVKVSILEKWITLLDKNLNERFYQTFLTNHAGLFLANENCHLVIAKLKLGSELETDFVTLTDGFSNGNLFDLIEIKQPNATLFTRQGLISADFNKTIQQIRDWKRWLIDNKAWFKKYLPTTTTRVISNSHIKFRIIIGRRLGNPYEIEKRNQIADELGAEIRSFDYLTDKFKSRMFYPTAWLSDENYMYEDALANPFYKAITDAEWKKFCTSDQISTSHFYSKHVEEILRHRVYSKISKNY</sequence>
<comment type="caution">
    <text evidence="1">The sequence shown here is derived from an EMBL/GenBank/DDBJ whole genome shotgun (WGS) entry which is preliminary data.</text>
</comment>
<gene>
    <name evidence="1" type="ORF">FVB9532_01725</name>
</gene>
<proteinExistence type="predicted"/>
<organism evidence="1 2">
    <name type="scientific">Mesonia oceanica</name>
    <dbReference type="NCBI Taxonomy" id="2687242"/>
    <lineage>
        <taxon>Bacteria</taxon>
        <taxon>Pseudomonadati</taxon>
        <taxon>Bacteroidota</taxon>
        <taxon>Flavobacteriia</taxon>
        <taxon>Flavobacteriales</taxon>
        <taxon>Flavobacteriaceae</taxon>
        <taxon>Mesonia</taxon>
    </lineage>
</organism>
<dbReference type="EMBL" id="CABVMM010000006">
    <property type="protein sequence ID" value="VVV00454.1"/>
    <property type="molecule type" value="Genomic_DNA"/>
</dbReference>
<reference evidence="1" key="1">
    <citation type="submission" date="2019-09" db="EMBL/GenBank/DDBJ databases">
        <authorList>
            <person name="Rodrigo-Torres L."/>
            <person name="Arahal R. D."/>
            <person name="Lucena T."/>
        </authorList>
    </citation>
    <scope>NUCLEOTIDE SEQUENCE</scope>
    <source>
        <strain evidence="1">ISS653</strain>
    </source>
</reference>